<dbReference type="InterPro" id="IPR018503">
    <property type="entry name" value="Tetraspanin_CS"/>
</dbReference>
<keyword evidence="6" id="KW-1015">Disulfide bond</keyword>
<dbReference type="GO" id="GO:0005886">
    <property type="term" value="C:plasma membrane"/>
    <property type="evidence" value="ECO:0007669"/>
    <property type="project" value="TreeGrafter"/>
</dbReference>
<proteinExistence type="inferred from homology"/>
<dbReference type="PIRSF" id="PIRSF002419">
    <property type="entry name" value="Tetraspanin"/>
    <property type="match status" value="1"/>
</dbReference>
<dbReference type="PANTHER" id="PTHR19282:SF456">
    <property type="entry name" value="CD63 MOLECULE"/>
    <property type="match status" value="1"/>
</dbReference>
<feature type="transmembrane region" description="Helical" evidence="7">
    <location>
        <begin position="82"/>
        <end position="101"/>
    </location>
</feature>
<evidence type="ECO:0000313" key="9">
    <source>
        <dbReference type="Proteomes" id="UP000494165"/>
    </source>
</evidence>
<protein>
    <recommendedName>
        <fullName evidence="7">Tetraspanin</fullName>
    </recommendedName>
</protein>
<feature type="transmembrane region" description="Helical" evidence="7">
    <location>
        <begin position="12"/>
        <end position="34"/>
    </location>
</feature>
<dbReference type="PANTHER" id="PTHR19282">
    <property type="entry name" value="TETRASPANIN"/>
    <property type="match status" value="1"/>
</dbReference>
<dbReference type="Pfam" id="PF00335">
    <property type="entry name" value="Tetraspanin"/>
    <property type="match status" value="1"/>
</dbReference>
<dbReference type="PRINTS" id="PR00259">
    <property type="entry name" value="TMFOUR"/>
</dbReference>
<dbReference type="EMBL" id="CADEPI010000175">
    <property type="protein sequence ID" value="CAB3378951.1"/>
    <property type="molecule type" value="Genomic_DNA"/>
</dbReference>
<reference evidence="8 9" key="1">
    <citation type="submission" date="2020-04" db="EMBL/GenBank/DDBJ databases">
        <authorList>
            <person name="Alioto T."/>
            <person name="Alioto T."/>
            <person name="Gomez Garrido J."/>
        </authorList>
    </citation>
    <scope>NUCLEOTIDE SEQUENCE [LARGE SCALE GENOMIC DNA]</scope>
</reference>
<dbReference type="OrthoDB" id="71600at2759"/>
<feature type="disulfide bond" evidence="6">
    <location>
        <begin position="139"/>
        <end position="170"/>
    </location>
</feature>
<feature type="transmembrane region" description="Helical" evidence="7">
    <location>
        <begin position="46"/>
        <end position="70"/>
    </location>
</feature>
<name>A0A8S1D5D6_9INSE</name>
<evidence type="ECO:0000256" key="1">
    <source>
        <dbReference type="ARBA" id="ARBA00004141"/>
    </source>
</evidence>
<dbReference type="AlphaFoldDB" id="A0A8S1D5D6"/>
<feature type="disulfide bond" evidence="6">
    <location>
        <begin position="140"/>
        <end position="159"/>
    </location>
</feature>
<keyword evidence="4 7" id="KW-1133">Transmembrane helix</keyword>
<evidence type="ECO:0000256" key="4">
    <source>
        <dbReference type="ARBA" id="ARBA00022989"/>
    </source>
</evidence>
<evidence type="ECO:0000313" key="8">
    <source>
        <dbReference type="EMBL" id="CAB3378951.1"/>
    </source>
</evidence>
<comment type="caution">
    <text evidence="8">The sequence shown here is derived from an EMBL/GenBank/DDBJ whole genome shotgun (WGS) entry which is preliminary data.</text>
</comment>
<keyword evidence="5 7" id="KW-0472">Membrane</keyword>
<comment type="similarity">
    <text evidence="2 7">Belongs to the tetraspanin (TM4SF) family.</text>
</comment>
<keyword evidence="9" id="KW-1185">Reference proteome</keyword>
<gene>
    <name evidence="8" type="ORF">CLODIP_2_CD07768</name>
</gene>
<dbReference type="InterPro" id="IPR018499">
    <property type="entry name" value="Tetraspanin/Peripherin"/>
</dbReference>
<sequence>MGAASVIKYLLFFFNLLICVGGLILLGCGVLLHIELSKQDGAQWKFLTIGFITLGAIIFAIAFLGCCGALRESTCMLNTFGALLLFIFLIQVTCAVLLIVFESQFIEGVAKAFKTSFGQYQEKPDAKEFWDGIQKTLECCGNSKPSDWQDSGLPIPSSCECKASDDNKKCGNVGNQKVYSEGCYNKVLHAVRSSVIIVAAVAFAVALVELIGAIFSFRLASTIRKREHGFY</sequence>
<comment type="subcellular location">
    <subcellularLocation>
        <location evidence="1 7">Membrane</location>
        <topology evidence="1 7">Multi-pass membrane protein</topology>
    </subcellularLocation>
</comment>
<dbReference type="InterPro" id="IPR000301">
    <property type="entry name" value="Tetraspanin_animals"/>
</dbReference>
<evidence type="ECO:0000256" key="6">
    <source>
        <dbReference type="PIRSR" id="PIRSR002419-1"/>
    </source>
</evidence>
<evidence type="ECO:0000256" key="5">
    <source>
        <dbReference type="ARBA" id="ARBA00023136"/>
    </source>
</evidence>
<dbReference type="Gene3D" id="1.10.1450.10">
    <property type="entry name" value="Tetraspanin"/>
    <property type="match status" value="1"/>
</dbReference>
<dbReference type="PROSITE" id="PS00421">
    <property type="entry name" value="TM4_1"/>
    <property type="match status" value="1"/>
</dbReference>
<dbReference type="InterPro" id="IPR008952">
    <property type="entry name" value="Tetraspanin_EC2_sf"/>
</dbReference>
<feature type="transmembrane region" description="Helical" evidence="7">
    <location>
        <begin position="195"/>
        <end position="217"/>
    </location>
</feature>
<accession>A0A8S1D5D6</accession>
<dbReference type="CDD" id="cd03127">
    <property type="entry name" value="tetraspanin_LEL"/>
    <property type="match status" value="1"/>
</dbReference>
<keyword evidence="3 7" id="KW-0812">Transmembrane</keyword>
<dbReference type="SUPFAM" id="SSF48652">
    <property type="entry name" value="Tetraspanin"/>
    <property type="match status" value="1"/>
</dbReference>
<evidence type="ECO:0000256" key="2">
    <source>
        <dbReference type="ARBA" id="ARBA00006840"/>
    </source>
</evidence>
<evidence type="ECO:0000256" key="3">
    <source>
        <dbReference type="ARBA" id="ARBA00022692"/>
    </source>
</evidence>
<organism evidence="8 9">
    <name type="scientific">Cloeon dipterum</name>
    <dbReference type="NCBI Taxonomy" id="197152"/>
    <lineage>
        <taxon>Eukaryota</taxon>
        <taxon>Metazoa</taxon>
        <taxon>Ecdysozoa</taxon>
        <taxon>Arthropoda</taxon>
        <taxon>Hexapoda</taxon>
        <taxon>Insecta</taxon>
        <taxon>Pterygota</taxon>
        <taxon>Palaeoptera</taxon>
        <taxon>Ephemeroptera</taxon>
        <taxon>Pisciforma</taxon>
        <taxon>Baetidae</taxon>
        <taxon>Cloeon</taxon>
    </lineage>
</organism>
<dbReference type="Proteomes" id="UP000494165">
    <property type="component" value="Unassembled WGS sequence"/>
</dbReference>
<evidence type="ECO:0000256" key="7">
    <source>
        <dbReference type="RuleBase" id="RU361218"/>
    </source>
</evidence>